<accession>X1H4W7</accession>
<dbReference type="EMBL" id="BARU01019390">
    <property type="protein sequence ID" value="GAH52125.1"/>
    <property type="molecule type" value="Genomic_DNA"/>
</dbReference>
<evidence type="ECO:0000313" key="1">
    <source>
        <dbReference type="EMBL" id="GAH52125.1"/>
    </source>
</evidence>
<comment type="caution">
    <text evidence="1">The sequence shown here is derived from an EMBL/GenBank/DDBJ whole genome shotgun (WGS) entry which is preliminary data.</text>
</comment>
<sequence length="131" mass="15704">FNPGTRFPAPPDFVWHSLQSVVIVKTPIEGWGTTYHITRVAWCPIHYFSPPHWLEFFFGKLAPGEYYHHGNIDETSRMPYVVEVPSQASPIMEIQYTAWDPWAQLYLQVSLHWPWYIRKQFRFPYERSKFQ</sequence>
<name>X1H4W7_9ZZZZ</name>
<organism evidence="1">
    <name type="scientific">marine sediment metagenome</name>
    <dbReference type="NCBI Taxonomy" id="412755"/>
    <lineage>
        <taxon>unclassified sequences</taxon>
        <taxon>metagenomes</taxon>
        <taxon>ecological metagenomes</taxon>
    </lineage>
</organism>
<feature type="non-terminal residue" evidence="1">
    <location>
        <position position="1"/>
    </location>
</feature>
<dbReference type="AlphaFoldDB" id="X1H4W7"/>
<reference evidence="1" key="1">
    <citation type="journal article" date="2014" name="Front. Microbiol.">
        <title>High frequency of phylogenetically diverse reductive dehalogenase-homologous genes in deep subseafloor sedimentary metagenomes.</title>
        <authorList>
            <person name="Kawai M."/>
            <person name="Futagami T."/>
            <person name="Toyoda A."/>
            <person name="Takaki Y."/>
            <person name="Nishi S."/>
            <person name="Hori S."/>
            <person name="Arai W."/>
            <person name="Tsubouchi T."/>
            <person name="Morono Y."/>
            <person name="Uchiyama I."/>
            <person name="Ito T."/>
            <person name="Fujiyama A."/>
            <person name="Inagaki F."/>
            <person name="Takami H."/>
        </authorList>
    </citation>
    <scope>NUCLEOTIDE SEQUENCE</scope>
    <source>
        <strain evidence="1">Expedition CK06-06</strain>
    </source>
</reference>
<gene>
    <name evidence="1" type="ORF">S03H2_31929</name>
</gene>
<proteinExistence type="predicted"/>
<protein>
    <submittedName>
        <fullName evidence="1">Uncharacterized protein</fullName>
    </submittedName>
</protein>